<comment type="caution">
    <text evidence="6">The sequence shown here is derived from an EMBL/GenBank/DDBJ whole genome shotgun (WGS) entry which is preliminary data.</text>
</comment>
<dbReference type="SUPFAM" id="SSF53187">
    <property type="entry name" value="Zn-dependent exopeptidases"/>
    <property type="match status" value="1"/>
</dbReference>
<dbReference type="InterPro" id="IPR050695">
    <property type="entry name" value="N-acetylmuramoyl_amidase_3"/>
</dbReference>
<evidence type="ECO:0000259" key="5">
    <source>
        <dbReference type="Pfam" id="PF01520"/>
    </source>
</evidence>
<evidence type="ECO:0000256" key="2">
    <source>
        <dbReference type="ARBA" id="ARBA00011901"/>
    </source>
</evidence>
<sequence>MKRLFLLVPFFLLFSLAFANNLNNELEYIIIDPAHGGKDSGAIGINNIQEKDETLNFSIMLKSEIEGLSRYKVKLTREQDETIKRDHRGNLDNKALVFIIHTGSNRDENIHGASVTVNPKLISSQSIKDSFLSNGVNVNVFEKGNGNINYILLEIGHITNKDDVLLLNSKNYREKVAKSISEIASKIINK</sequence>
<dbReference type="EC" id="3.5.1.28" evidence="2"/>
<feature type="domain" description="MurNAc-LAA" evidence="5">
    <location>
        <begin position="29"/>
        <end position="182"/>
    </location>
</feature>
<dbReference type="Pfam" id="PF01520">
    <property type="entry name" value="Amidase_3"/>
    <property type="match status" value="1"/>
</dbReference>
<dbReference type="PANTHER" id="PTHR30404:SF0">
    <property type="entry name" value="N-ACETYLMURAMOYL-L-ALANINE AMIDASE AMIC"/>
    <property type="match status" value="1"/>
</dbReference>
<keyword evidence="3" id="KW-0378">Hydrolase</keyword>
<evidence type="ECO:0000256" key="1">
    <source>
        <dbReference type="ARBA" id="ARBA00001561"/>
    </source>
</evidence>
<keyword evidence="4" id="KW-0732">Signal</keyword>
<dbReference type="RefSeq" id="WP_130086368.1">
    <property type="nucleotide sequence ID" value="NZ_SEZJ01000002.1"/>
</dbReference>
<organism evidence="6 7">
    <name type="scientific">Aliivibrio finisterrensis</name>
    <dbReference type="NCBI Taxonomy" id="511998"/>
    <lineage>
        <taxon>Bacteria</taxon>
        <taxon>Pseudomonadati</taxon>
        <taxon>Pseudomonadota</taxon>
        <taxon>Gammaproteobacteria</taxon>
        <taxon>Vibrionales</taxon>
        <taxon>Vibrionaceae</taxon>
        <taxon>Aliivibrio</taxon>
    </lineage>
</organism>
<dbReference type="EMBL" id="SEZJ01000002">
    <property type="protein sequence ID" value="RYU48155.1"/>
    <property type="molecule type" value="Genomic_DNA"/>
</dbReference>
<dbReference type="PANTHER" id="PTHR30404">
    <property type="entry name" value="N-ACETYLMURAMOYL-L-ALANINE AMIDASE"/>
    <property type="match status" value="1"/>
</dbReference>
<dbReference type="GO" id="GO:0030288">
    <property type="term" value="C:outer membrane-bounded periplasmic space"/>
    <property type="evidence" value="ECO:0007669"/>
    <property type="project" value="TreeGrafter"/>
</dbReference>
<evidence type="ECO:0000256" key="4">
    <source>
        <dbReference type="SAM" id="SignalP"/>
    </source>
</evidence>
<evidence type="ECO:0000313" key="7">
    <source>
        <dbReference type="Proteomes" id="UP000293465"/>
    </source>
</evidence>
<dbReference type="Gene3D" id="3.40.630.40">
    <property type="entry name" value="Zn-dependent exopeptidases"/>
    <property type="match status" value="1"/>
</dbReference>
<dbReference type="GO" id="GO:0009253">
    <property type="term" value="P:peptidoglycan catabolic process"/>
    <property type="evidence" value="ECO:0007669"/>
    <property type="project" value="InterPro"/>
</dbReference>
<dbReference type="GO" id="GO:0008745">
    <property type="term" value="F:N-acetylmuramoyl-L-alanine amidase activity"/>
    <property type="evidence" value="ECO:0007669"/>
    <property type="project" value="UniProtKB-EC"/>
</dbReference>
<dbReference type="OrthoDB" id="9806267at2"/>
<dbReference type="CDD" id="cd02696">
    <property type="entry name" value="MurNAc-LAA"/>
    <property type="match status" value="1"/>
</dbReference>
<dbReference type="InterPro" id="IPR002508">
    <property type="entry name" value="MurNAc-LAA_cat"/>
</dbReference>
<feature type="signal peptide" evidence="4">
    <location>
        <begin position="1"/>
        <end position="19"/>
    </location>
</feature>
<dbReference type="AlphaFoldDB" id="A0A4Q5KNP8"/>
<name>A0A4Q5KNP8_9GAMM</name>
<reference evidence="6 7" key="1">
    <citation type="submission" date="2019-02" db="EMBL/GenBank/DDBJ databases">
        <title>Genome sequences of Aliivibrio finisterrensis strains from farmed Atlantic salmon.</title>
        <authorList>
            <person name="Bowman J.P."/>
        </authorList>
    </citation>
    <scope>NUCLEOTIDE SEQUENCE [LARGE SCALE GENOMIC DNA]</scope>
    <source>
        <strain evidence="6 7">A32</strain>
    </source>
</reference>
<protein>
    <recommendedName>
        <fullName evidence="2">N-acetylmuramoyl-L-alanine amidase</fullName>
        <ecNumber evidence="2">3.5.1.28</ecNumber>
    </recommendedName>
</protein>
<evidence type="ECO:0000313" key="6">
    <source>
        <dbReference type="EMBL" id="RYU48155.1"/>
    </source>
</evidence>
<gene>
    <name evidence="6" type="ORF">ERW49_03635</name>
</gene>
<accession>A0A4Q5KNP8</accession>
<evidence type="ECO:0000256" key="3">
    <source>
        <dbReference type="ARBA" id="ARBA00022801"/>
    </source>
</evidence>
<feature type="chain" id="PRO_5020212348" description="N-acetylmuramoyl-L-alanine amidase" evidence="4">
    <location>
        <begin position="20"/>
        <end position="190"/>
    </location>
</feature>
<dbReference type="GeneID" id="56274114"/>
<proteinExistence type="predicted"/>
<dbReference type="Proteomes" id="UP000293465">
    <property type="component" value="Unassembled WGS sequence"/>
</dbReference>
<comment type="catalytic activity">
    <reaction evidence="1">
        <text>Hydrolyzes the link between N-acetylmuramoyl residues and L-amino acid residues in certain cell-wall glycopeptides.</text>
        <dbReference type="EC" id="3.5.1.28"/>
    </reaction>
</comment>